<dbReference type="OrthoDB" id="2655161at2"/>
<organism evidence="2 3">
    <name type="scientific">Paenibacillus glacialis</name>
    <dbReference type="NCBI Taxonomy" id="494026"/>
    <lineage>
        <taxon>Bacteria</taxon>
        <taxon>Bacillati</taxon>
        <taxon>Bacillota</taxon>
        <taxon>Bacilli</taxon>
        <taxon>Bacillales</taxon>
        <taxon>Paenibacillaceae</taxon>
        <taxon>Paenibacillus</taxon>
    </lineage>
</organism>
<dbReference type="EMBL" id="LVJH01000016">
    <property type="protein sequence ID" value="OAB43248.1"/>
    <property type="molecule type" value="Genomic_DNA"/>
</dbReference>
<evidence type="ECO:0000313" key="3">
    <source>
        <dbReference type="Proteomes" id="UP000076967"/>
    </source>
</evidence>
<accession>A0A162KBA5</accession>
<reference evidence="2 3" key="1">
    <citation type="submission" date="2016-03" db="EMBL/GenBank/DDBJ databases">
        <title>Draft genome sequence of Paenibacillus glacialis DSM 22343.</title>
        <authorList>
            <person name="Shin S.-K."/>
            <person name="Yi H."/>
        </authorList>
    </citation>
    <scope>NUCLEOTIDE SEQUENCE [LARGE SCALE GENOMIC DNA]</scope>
    <source>
        <strain evidence="2 3">DSM 22343</strain>
    </source>
</reference>
<evidence type="ECO:0000259" key="1">
    <source>
        <dbReference type="Pfam" id="PF26347"/>
    </source>
</evidence>
<dbReference type="STRING" id="494026.PGLA_09650"/>
<comment type="caution">
    <text evidence="2">The sequence shown here is derived from an EMBL/GenBank/DDBJ whole genome shotgun (WGS) entry which is preliminary data.</text>
</comment>
<dbReference type="InterPro" id="IPR058620">
    <property type="entry name" value="YtrI_C"/>
</dbReference>
<name>A0A162KBA5_9BACL</name>
<feature type="domain" description="Sporulation membrane protein YtrI C-terminal" evidence="1">
    <location>
        <begin position="73"/>
        <end position="156"/>
    </location>
</feature>
<gene>
    <name evidence="2" type="ORF">PGLA_09650</name>
</gene>
<dbReference type="AlphaFoldDB" id="A0A162KBA5"/>
<dbReference type="Pfam" id="PF26347">
    <property type="entry name" value="YtrI_sporulation"/>
    <property type="match status" value="1"/>
</dbReference>
<keyword evidence="3" id="KW-1185">Reference proteome</keyword>
<dbReference type="Proteomes" id="UP000076967">
    <property type="component" value="Unassembled WGS sequence"/>
</dbReference>
<dbReference type="RefSeq" id="WP_068532013.1">
    <property type="nucleotide sequence ID" value="NZ_LVJH01000016.1"/>
</dbReference>
<protein>
    <recommendedName>
        <fullName evidence="1">Sporulation membrane protein YtrI C-terminal domain-containing protein</fullName>
    </recommendedName>
</protein>
<sequence>MRIPSISRILAFSKTTSILVLGMVLGSILYNAIFHASYNQLWQENQDLQIQKKQFEDDIKTLKKYSNQQTVIKEIKIRAEQQDPPLDSIIVKEILVQVGDDIEVLRGRSVYEIDTDSKIARTLLDRKMYTVREKNYAIHIKTMLVAESVLQIWISITNPSVR</sequence>
<evidence type="ECO:0000313" key="2">
    <source>
        <dbReference type="EMBL" id="OAB43248.1"/>
    </source>
</evidence>
<proteinExistence type="predicted"/>